<sequence>MKTSIKKCIAIAAACAIGITMFPAGAQAATHVKKVGRVDSGSMAFKEDVTHDGKKDKITIYPSVSDEIINKFLVQVNGKTALTVKNLEESFSIYVRYIKTSKSREFIQLYTTGASDYVEYNCIYRYDNSTGKFKKVVNLQNVFNGILKVTDVTTAKKDKITVAAYAQPQTTAGLNLTLTYKYKKGKMKLVSKTSTSVESAVGDFSVEDGYASYFKQSKYVCSKDLTFKTKAGGSTVAFKATKDSVVKIKKVKYKNKKLYGQFSMNGKKGWILLYTEKMPYYYEEGEGYFYGVLYRMAG</sequence>
<keyword evidence="3" id="KW-1185">Reference proteome</keyword>
<dbReference type="EMBL" id="FMXR01000011">
    <property type="protein sequence ID" value="SDB21883.1"/>
    <property type="molecule type" value="Genomic_DNA"/>
</dbReference>
<dbReference type="AlphaFoldDB" id="A0A1G6BMQ1"/>
<evidence type="ECO:0000256" key="1">
    <source>
        <dbReference type="SAM" id="SignalP"/>
    </source>
</evidence>
<reference evidence="2 3" key="1">
    <citation type="submission" date="2016-10" db="EMBL/GenBank/DDBJ databases">
        <authorList>
            <person name="de Groot N.N."/>
        </authorList>
    </citation>
    <scope>NUCLEOTIDE SEQUENCE [LARGE SCALE GENOMIC DNA]</scope>
    <source>
        <strain evidence="2 3">DSM 3217</strain>
    </source>
</reference>
<evidence type="ECO:0000313" key="3">
    <source>
        <dbReference type="Proteomes" id="UP000199228"/>
    </source>
</evidence>
<accession>A0A1G6BMQ1</accession>
<organism evidence="2 3">
    <name type="scientific">Eubacterium oxidoreducens</name>
    <dbReference type="NCBI Taxonomy" id="1732"/>
    <lineage>
        <taxon>Bacteria</taxon>
        <taxon>Bacillati</taxon>
        <taxon>Bacillota</taxon>
        <taxon>Clostridia</taxon>
        <taxon>Eubacteriales</taxon>
        <taxon>Eubacteriaceae</taxon>
        <taxon>Eubacterium</taxon>
    </lineage>
</organism>
<feature type="signal peptide" evidence="1">
    <location>
        <begin position="1"/>
        <end position="28"/>
    </location>
</feature>
<dbReference type="Proteomes" id="UP000199228">
    <property type="component" value="Unassembled WGS sequence"/>
</dbReference>
<name>A0A1G6BMQ1_EUBOX</name>
<gene>
    <name evidence="2" type="ORF">SAMN02910417_01643</name>
</gene>
<dbReference type="RefSeq" id="WP_090173872.1">
    <property type="nucleotide sequence ID" value="NZ_FMXR01000011.1"/>
</dbReference>
<protein>
    <submittedName>
        <fullName evidence="2">Uncharacterized protein</fullName>
    </submittedName>
</protein>
<keyword evidence="1" id="KW-0732">Signal</keyword>
<evidence type="ECO:0000313" key="2">
    <source>
        <dbReference type="EMBL" id="SDB21883.1"/>
    </source>
</evidence>
<feature type="chain" id="PRO_5011471806" evidence="1">
    <location>
        <begin position="29"/>
        <end position="298"/>
    </location>
</feature>
<proteinExistence type="predicted"/>